<dbReference type="InterPro" id="IPR014825">
    <property type="entry name" value="DNA_alkylation"/>
</dbReference>
<dbReference type="SUPFAM" id="SSF48371">
    <property type="entry name" value="ARM repeat"/>
    <property type="match status" value="1"/>
</dbReference>
<sequence length="266" mass="31176">MSEYIALKYYFDKELALRLADLIEPHYPPFSKYDFVDAVRAEVEDKELKARVEVITDNLKQYLPADYEEALAILLNILGPENETEEGMFTKGYFLMPVALFVEKYGLDYFDLSFQAMYEITKRHTSEFAVRAYLMADVDRCMNYFQNWIGDSNPHIRRLVSEGTRPRLPWAKKMPPLKNDIRNNLYLLEKLMCDRSRYVQKSVANHINDLTKENPAAVLEWMEQYVSNKENINSKIIKNGFRTLIKSKNEHAVELLHQAEQKGEPT</sequence>
<dbReference type="OrthoDB" id="9797162at2"/>
<dbReference type="Proteomes" id="UP000321558">
    <property type="component" value="Unassembled WGS sequence"/>
</dbReference>
<dbReference type="Pfam" id="PF08713">
    <property type="entry name" value="DNA_alkylation"/>
    <property type="match status" value="1"/>
</dbReference>
<organism evidence="1 2">
    <name type="scientific">Oceanobacillus sojae</name>
    <dbReference type="NCBI Taxonomy" id="582851"/>
    <lineage>
        <taxon>Bacteria</taxon>
        <taxon>Bacillati</taxon>
        <taxon>Bacillota</taxon>
        <taxon>Bacilli</taxon>
        <taxon>Bacillales</taxon>
        <taxon>Bacillaceae</taxon>
        <taxon>Oceanobacillus</taxon>
    </lineage>
</organism>
<keyword evidence="2" id="KW-1185">Reference proteome</keyword>
<dbReference type="Gene3D" id="1.25.40.290">
    <property type="entry name" value="ARM repeat domains"/>
    <property type="match status" value="1"/>
</dbReference>
<evidence type="ECO:0000313" key="1">
    <source>
        <dbReference type="EMBL" id="GEN86044.1"/>
    </source>
</evidence>
<dbReference type="EMBL" id="BJYM01000003">
    <property type="protein sequence ID" value="GEN86044.1"/>
    <property type="molecule type" value="Genomic_DNA"/>
</dbReference>
<dbReference type="STRING" id="582851.GCA_900162665_04395"/>
<evidence type="ECO:0000313" key="2">
    <source>
        <dbReference type="Proteomes" id="UP000321558"/>
    </source>
</evidence>
<name>A0A511ZF24_9BACI</name>
<dbReference type="InterPro" id="IPR016024">
    <property type="entry name" value="ARM-type_fold"/>
</dbReference>
<dbReference type="AlphaFoldDB" id="A0A511ZF24"/>
<comment type="caution">
    <text evidence="1">The sequence shown here is derived from an EMBL/GenBank/DDBJ whole genome shotgun (WGS) entry which is preliminary data.</text>
</comment>
<reference evidence="1 2" key="1">
    <citation type="submission" date="2019-07" db="EMBL/GenBank/DDBJ databases">
        <title>Whole genome shotgun sequence of Oceanobacillus sojae NBRC 105379.</title>
        <authorList>
            <person name="Hosoyama A."/>
            <person name="Uohara A."/>
            <person name="Ohji S."/>
            <person name="Ichikawa N."/>
        </authorList>
    </citation>
    <scope>NUCLEOTIDE SEQUENCE [LARGE SCALE GENOMIC DNA]</scope>
    <source>
        <strain evidence="1 2">NBRC 105379</strain>
    </source>
</reference>
<accession>A0A511ZF24</accession>
<evidence type="ECO:0008006" key="3">
    <source>
        <dbReference type="Google" id="ProtNLM"/>
    </source>
</evidence>
<dbReference type="RefSeq" id="WP_147208901.1">
    <property type="nucleotide sequence ID" value="NZ_BJYM01000003.1"/>
</dbReference>
<gene>
    <name evidence="1" type="ORF">OSO01_07830</name>
</gene>
<protein>
    <recommendedName>
        <fullName evidence="3">DNA alkylation repair protein</fullName>
    </recommendedName>
</protein>
<proteinExistence type="predicted"/>